<proteinExistence type="predicted"/>
<dbReference type="AlphaFoldDB" id="A0A7Z0D770"/>
<dbReference type="CDD" id="cd03801">
    <property type="entry name" value="GT4_PimA-like"/>
    <property type="match status" value="1"/>
</dbReference>
<dbReference type="RefSeq" id="WP_179444019.1">
    <property type="nucleotide sequence ID" value="NZ_JACBZS010000001.1"/>
</dbReference>
<dbReference type="EMBL" id="JACBZS010000001">
    <property type="protein sequence ID" value="NYI70021.1"/>
    <property type="molecule type" value="Genomic_DNA"/>
</dbReference>
<gene>
    <name evidence="4" type="ORF">GGQ54_000581</name>
</gene>
<dbReference type="PANTHER" id="PTHR45947:SF13">
    <property type="entry name" value="TRANSFERASE"/>
    <property type="match status" value="1"/>
</dbReference>
<dbReference type="SUPFAM" id="SSF53756">
    <property type="entry name" value="UDP-Glycosyltransferase/glycogen phosphorylase"/>
    <property type="match status" value="1"/>
</dbReference>
<dbReference type="Proteomes" id="UP000527616">
    <property type="component" value="Unassembled WGS sequence"/>
</dbReference>
<reference evidence="4 5" key="1">
    <citation type="submission" date="2020-07" db="EMBL/GenBank/DDBJ databases">
        <title>Sequencing the genomes of 1000 actinobacteria strains.</title>
        <authorList>
            <person name="Klenk H.-P."/>
        </authorList>
    </citation>
    <scope>NUCLEOTIDE SEQUENCE [LARGE SCALE GENOMIC DNA]</scope>
    <source>
        <strain evidence="4 5">DSM 103164</strain>
    </source>
</reference>
<dbReference type="InterPro" id="IPR028098">
    <property type="entry name" value="Glyco_trans_4-like_N"/>
</dbReference>
<organism evidence="4 5">
    <name type="scientific">Naumannella cuiyingiana</name>
    <dbReference type="NCBI Taxonomy" id="1347891"/>
    <lineage>
        <taxon>Bacteria</taxon>
        <taxon>Bacillati</taxon>
        <taxon>Actinomycetota</taxon>
        <taxon>Actinomycetes</taxon>
        <taxon>Propionibacteriales</taxon>
        <taxon>Propionibacteriaceae</taxon>
        <taxon>Naumannella</taxon>
    </lineage>
</organism>
<evidence type="ECO:0000259" key="3">
    <source>
        <dbReference type="Pfam" id="PF13439"/>
    </source>
</evidence>
<name>A0A7Z0D770_9ACTN</name>
<evidence type="ECO:0000256" key="1">
    <source>
        <dbReference type="ARBA" id="ARBA00022676"/>
    </source>
</evidence>
<dbReference type="GO" id="GO:0016757">
    <property type="term" value="F:glycosyltransferase activity"/>
    <property type="evidence" value="ECO:0007669"/>
    <property type="project" value="UniProtKB-KW"/>
</dbReference>
<dbReference type="Pfam" id="PF13439">
    <property type="entry name" value="Glyco_transf_4"/>
    <property type="match status" value="1"/>
</dbReference>
<keyword evidence="2 4" id="KW-0808">Transferase</keyword>
<accession>A0A7Z0D770</accession>
<feature type="domain" description="Glycosyltransferase subfamily 4-like N-terminal" evidence="3">
    <location>
        <begin position="21"/>
        <end position="214"/>
    </location>
</feature>
<evidence type="ECO:0000313" key="4">
    <source>
        <dbReference type="EMBL" id="NYI70021.1"/>
    </source>
</evidence>
<sequence>MPQQRPPRVAVVSDYTLATLGGAENAFHEQVGTLARSTEVLAICPPSERLAALGRQPRVTALGVPVAFVAPGLGFPVARNTARLRAMFRRAFAAAGTEVVHVHSEFGVAAAAIAAARQLGLPAVQTIHTFFWQTQAPIQRLLALGGPPFHRWLTGLADPGVRLAERPGDSALRNMSLAVGLAADRVVSPSAHQAAALRAAGLERVDVVPNAVSPNAAARPVRSIDGPLRVLWIGRFADEKRVLPFLRSALRALEAVGPERLHIDLLGTGPRYARARRLVGAAPGITLHGRVPHADIPGWLARSHVSALSSIGWDNQPMTVAESIMALRGVIWADPALTEGLDRAGIPAFGHDEGVLARRLADLARDPAPVLAASAAAVQARELFGADEFTRAVLGVYARAGVPTTGKQP</sequence>
<dbReference type="Gene3D" id="3.40.50.2000">
    <property type="entry name" value="Glycogen Phosphorylase B"/>
    <property type="match status" value="2"/>
</dbReference>
<comment type="caution">
    <text evidence="4">The sequence shown here is derived from an EMBL/GenBank/DDBJ whole genome shotgun (WGS) entry which is preliminary data.</text>
</comment>
<keyword evidence="5" id="KW-1185">Reference proteome</keyword>
<evidence type="ECO:0000256" key="2">
    <source>
        <dbReference type="ARBA" id="ARBA00022679"/>
    </source>
</evidence>
<dbReference type="GO" id="GO:1901137">
    <property type="term" value="P:carbohydrate derivative biosynthetic process"/>
    <property type="evidence" value="ECO:0007669"/>
    <property type="project" value="UniProtKB-ARBA"/>
</dbReference>
<protein>
    <submittedName>
        <fullName evidence="4">Glycosyltransferase involved in cell wall biosynthesis</fullName>
    </submittedName>
</protein>
<keyword evidence="1" id="KW-0328">Glycosyltransferase</keyword>
<dbReference type="InterPro" id="IPR050194">
    <property type="entry name" value="Glycosyltransferase_grp1"/>
</dbReference>
<evidence type="ECO:0000313" key="5">
    <source>
        <dbReference type="Proteomes" id="UP000527616"/>
    </source>
</evidence>
<dbReference type="PANTHER" id="PTHR45947">
    <property type="entry name" value="SULFOQUINOVOSYL TRANSFERASE SQD2"/>
    <property type="match status" value="1"/>
</dbReference>